<feature type="domain" description="Pre-SET" evidence="7">
    <location>
        <begin position="82"/>
        <end position="145"/>
    </location>
</feature>
<evidence type="ECO:0000313" key="10">
    <source>
        <dbReference type="Proteomes" id="UP001608902"/>
    </source>
</evidence>
<dbReference type="InterPro" id="IPR007728">
    <property type="entry name" value="Pre-SET_dom"/>
</dbReference>
<evidence type="ECO:0000259" key="6">
    <source>
        <dbReference type="PROSITE" id="PS50280"/>
    </source>
</evidence>
<dbReference type="InterPro" id="IPR003616">
    <property type="entry name" value="Post-SET_dom"/>
</dbReference>
<evidence type="ECO:0000259" key="7">
    <source>
        <dbReference type="PROSITE" id="PS50867"/>
    </source>
</evidence>
<keyword evidence="3" id="KW-0489">Methyltransferase</keyword>
<keyword evidence="4" id="KW-0808">Transferase</keyword>
<feature type="domain" description="Post-SET" evidence="8">
    <location>
        <begin position="272"/>
        <end position="284"/>
    </location>
</feature>
<dbReference type="PANTHER" id="PTHR46307">
    <property type="entry name" value="G9A, ISOFORM B"/>
    <property type="match status" value="1"/>
</dbReference>
<organism evidence="9 10">
    <name type="scientific">Gnathostoma spinigerum</name>
    <dbReference type="NCBI Taxonomy" id="75299"/>
    <lineage>
        <taxon>Eukaryota</taxon>
        <taxon>Metazoa</taxon>
        <taxon>Ecdysozoa</taxon>
        <taxon>Nematoda</taxon>
        <taxon>Chromadorea</taxon>
        <taxon>Rhabditida</taxon>
        <taxon>Spirurina</taxon>
        <taxon>Gnathostomatomorpha</taxon>
        <taxon>Gnathostomatoidea</taxon>
        <taxon>Gnathostomatidae</taxon>
        <taxon>Gnathostoma</taxon>
    </lineage>
</organism>
<comment type="subcellular location">
    <subcellularLocation>
        <location evidence="1">Chromosome</location>
    </subcellularLocation>
</comment>
<dbReference type="PROSITE" id="PS50867">
    <property type="entry name" value="PRE_SET"/>
    <property type="match status" value="1"/>
</dbReference>
<comment type="caution">
    <text evidence="9">The sequence shown here is derived from an EMBL/GenBank/DDBJ whole genome shotgun (WGS) entry which is preliminary data.</text>
</comment>
<sequence>METSLKRIRLKRKFSVGRHCIMSDVSMGRENIAVPVFNDLMDGAVIDVEFSYSPSFENLSNLLHHEMNTRDENFVMVADLSLGCHCDENCGLNCPCASSNVYTAHGSLSSEAVEFAAQGALETIVECCSSCRCSQRCGNRIAQRGLKAKLEIFRTRDRGWGVRTSSLLRKGEFICEYVGEVISSEEECNRDDDSYFFEITDTFLSFTVDSKFCGNVSRFINHSCQANIVMARVVWDTNSVHVPHLCLFALHDISAGEELTFDYGDRWWKVKSKIQCKCGSARCRYLRLDLPCDSRRK</sequence>
<dbReference type="PANTHER" id="PTHR46307:SF4">
    <property type="entry name" value="G9A, ISOFORM B"/>
    <property type="match status" value="1"/>
</dbReference>
<keyword evidence="5" id="KW-0949">S-adenosyl-L-methionine</keyword>
<keyword evidence="2" id="KW-0158">Chromosome</keyword>
<feature type="domain" description="SET" evidence="6">
    <location>
        <begin position="148"/>
        <end position="264"/>
    </location>
</feature>
<dbReference type="PROSITE" id="PS50868">
    <property type="entry name" value="POST_SET"/>
    <property type="match status" value="1"/>
</dbReference>
<dbReference type="SMART" id="SM00317">
    <property type="entry name" value="SET"/>
    <property type="match status" value="1"/>
</dbReference>
<dbReference type="GO" id="GO:0005694">
    <property type="term" value="C:chromosome"/>
    <property type="evidence" value="ECO:0007669"/>
    <property type="project" value="UniProtKB-SubCell"/>
</dbReference>
<dbReference type="GO" id="GO:0008168">
    <property type="term" value="F:methyltransferase activity"/>
    <property type="evidence" value="ECO:0007669"/>
    <property type="project" value="UniProtKB-KW"/>
</dbReference>
<name>A0ABD6EGX2_9BILA</name>
<dbReference type="AlphaFoldDB" id="A0ABD6EGX2"/>
<dbReference type="GO" id="GO:0032259">
    <property type="term" value="P:methylation"/>
    <property type="evidence" value="ECO:0007669"/>
    <property type="project" value="UniProtKB-KW"/>
</dbReference>
<evidence type="ECO:0000313" key="9">
    <source>
        <dbReference type="EMBL" id="MFH4978477.1"/>
    </source>
</evidence>
<evidence type="ECO:0000256" key="3">
    <source>
        <dbReference type="ARBA" id="ARBA00022603"/>
    </source>
</evidence>
<accession>A0ABD6EGX2</accession>
<evidence type="ECO:0000256" key="1">
    <source>
        <dbReference type="ARBA" id="ARBA00004286"/>
    </source>
</evidence>
<dbReference type="InterPro" id="IPR001214">
    <property type="entry name" value="SET_dom"/>
</dbReference>
<evidence type="ECO:0000256" key="2">
    <source>
        <dbReference type="ARBA" id="ARBA00022454"/>
    </source>
</evidence>
<gene>
    <name evidence="9" type="ORF">AB6A40_005186</name>
</gene>
<dbReference type="InterPro" id="IPR046341">
    <property type="entry name" value="SET_dom_sf"/>
</dbReference>
<dbReference type="Proteomes" id="UP001608902">
    <property type="component" value="Unassembled WGS sequence"/>
</dbReference>
<dbReference type="Gene3D" id="2.170.270.10">
    <property type="entry name" value="SET domain"/>
    <property type="match status" value="1"/>
</dbReference>
<dbReference type="PROSITE" id="PS50280">
    <property type="entry name" value="SET"/>
    <property type="match status" value="1"/>
</dbReference>
<keyword evidence="10" id="KW-1185">Reference proteome</keyword>
<evidence type="ECO:0000256" key="4">
    <source>
        <dbReference type="ARBA" id="ARBA00022679"/>
    </source>
</evidence>
<evidence type="ECO:0000259" key="8">
    <source>
        <dbReference type="PROSITE" id="PS50868"/>
    </source>
</evidence>
<dbReference type="SUPFAM" id="SSF82199">
    <property type="entry name" value="SET domain"/>
    <property type="match status" value="1"/>
</dbReference>
<proteinExistence type="predicted"/>
<evidence type="ECO:0000256" key="5">
    <source>
        <dbReference type="ARBA" id="ARBA00022691"/>
    </source>
</evidence>
<reference evidence="9 10" key="1">
    <citation type="submission" date="2024-08" db="EMBL/GenBank/DDBJ databases">
        <title>Gnathostoma spinigerum genome.</title>
        <authorList>
            <person name="Gonzalez-Bertolin B."/>
            <person name="Monzon S."/>
            <person name="Zaballos A."/>
            <person name="Jimenez P."/>
            <person name="Dekumyoy P."/>
            <person name="Varona S."/>
            <person name="Cuesta I."/>
            <person name="Sumanam S."/>
            <person name="Adisakwattana P."/>
            <person name="Gasser R.B."/>
            <person name="Hernandez-Gonzalez A."/>
            <person name="Young N.D."/>
            <person name="Perteguer M.J."/>
        </authorList>
    </citation>
    <scope>NUCLEOTIDE SEQUENCE [LARGE SCALE GENOMIC DNA]</scope>
    <source>
        <strain evidence="9">AL3</strain>
        <tissue evidence="9">Liver</tissue>
    </source>
</reference>
<protein>
    <submittedName>
        <fullName evidence="9">Uncharacterized protein</fullName>
    </submittedName>
</protein>
<dbReference type="InterPro" id="IPR043550">
    <property type="entry name" value="EHMT1/EHMT2"/>
</dbReference>
<dbReference type="Pfam" id="PF00856">
    <property type="entry name" value="SET"/>
    <property type="match status" value="1"/>
</dbReference>
<dbReference type="EMBL" id="JBGFUD010003241">
    <property type="protein sequence ID" value="MFH4978477.1"/>
    <property type="molecule type" value="Genomic_DNA"/>
</dbReference>